<keyword evidence="1" id="KW-0472">Membrane</keyword>
<evidence type="ECO:0000313" key="2">
    <source>
        <dbReference type="EMBL" id="SIR47260.1"/>
    </source>
</evidence>
<gene>
    <name evidence="2" type="ORF">SAMN05421828_13621</name>
</gene>
<name>A0A8G2CNN2_ACIRU</name>
<dbReference type="EMBL" id="FTNE01000036">
    <property type="protein sequence ID" value="SIR47260.1"/>
    <property type="molecule type" value="Genomic_DNA"/>
</dbReference>
<keyword evidence="1" id="KW-0812">Transmembrane</keyword>
<sequence length="252" mass="28386">MGEIVWTPDPPRRDSERRVRTEQLAAVRELAKMCMAQLDELEAAAKTWRVRPDHAEGIYLRNYLTTFRTLTSMILALPPLIEGFEESGERLLREMRNEAAKMYESILIFRRFIGTLQGDYENGNLLGADRAVNQAVRTLVSQLGDAIGKLTRPPPPREFKIKRSWVITASVCAGLMALYLVSSILSGQYADAGHILDNGLARCVHNRAIGKLNRIYCPLGDFSDGKWPMSVALVQEVESDINKKPKYGGMRY</sequence>
<evidence type="ECO:0000313" key="3">
    <source>
        <dbReference type="Proteomes" id="UP000186308"/>
    </source>
</evidence>
<organism evidence="2 3">
    <name type="scientific">Acidiphilium rubrum</name>
    <dbReference type="NCBI Taxonomy" id="526"/>
    <lineage>
        <taxon>Bacteria</taxon>
        <taxon>Pseudomonadati</taxon>
        <taxon>Pseudomonadota</taxon>
        <taxon>Alphaproteobacteria</taxon>
        <taxon>Acetobacterales</taxon>
        <taxon>Acidocellaceae</taxon>
        <taxon>Acidiphilium</taxon>
    </lineage>
</organism>
<dbReference type="RefSeq" id="WP_139334182.1">
    <property type="nucleotide sequence ID" value="NZ_FTNE01000036.1"/>
</dbReference>
<feature type="transmembrane region" description="Helical" evidence="1">
    <location>
        <begin position="165"/>
        <end position="185"/>
    </location>
</feature>
<evidence type="ECO:0000256" key="1">
    <source>
        <dbReference type="SAM" id="Phobius"/>
    </source>
</evidence>
<reference evidence="2 3" key="1">
    <citation type="submission" date="2017-01" db="EMBL/GenBank/DDBJ databases">
        <authorList>
            <person name="Varghese N."/>
            <person name="Submissions S."/>
        </authorList>
    </citation>
    <scope>NUCLEOTIDE SEQUENCE [LARGE SCALE GENOMIC DNA]</scope>
    <source>
        <strain evidence="2 3">ATCC 35905</strain>
    </source>
</reference>
<comment type="caution">
    <text evidence="2">The sequence shown here is derived from an EMBL/GenBank/DDBJ whole genome shotgun (WGS) entry which is preliminary data.</text>
</comment>
<keyword evidence="3" id="KW-1185">Reference proteome</keyword>
<dbReference type="Proteomes" id="UP000186308">
    <property type="component" value="Unassembled WGS sequence"/>
</dbReference>
<protein>
    <submittedName>
        <fullName evidence="2">Uncharacterized protein</fullName>
    </submittedName>
</protein>
<dbReference type="AlphaFoldDB" id="A0A8G2CNN2"/>
<proteinExistence type="predicted"/>
<accession>A0A8G2CNN2</accession>
<keyword evidence="1" id="KW-1133">Transmembrane helix</keyword>